<dbReference type="PANTHER" id="PTHR30183">
    <property type="entry name" value="MOLYBDENUM TRANSPORT SYSTEM PERMEASE PROTEIN MODB"/>
    <property type="match status" value="1"/>
</dbReference>
<feature type="transmembrane region" description="Helical" evidence="10">
    <location>
        <begin position="144"/>
        <end position="165"/>
    </location>
</feature>
<feature type="transmembrane region" description="Helical" evidence="10">
    <location>
        <begin position="6"/>
        <end position="29"/>
    </location>
</feature>
<dbReference type="SUPFAM" id="SSF161098">
    <property type="entry name" value="MetI-like"/>
    <property type="match status" value="1"/>
</dbReference>
<feature type="domain" description="ABC transmembrane type-1" evidence="12">
    <location>
        <begin position="6"/>
        <end position="210"/>
    </location>
</feature>
<comment type="subcellular location">
    <subcellularLocation>
        <location evidence="2 10">Cell membrane</location>
        <topology evidence="2 10">Multi-pass membrane protein</topology>
    </subcellularLocation>
</comment>
<dbReference type="Proteomes" id="UP000476338">
    <property type="component" value="Unassembled WGS sequence"/>
</dbReference>
<evidence type="ECO:0000256" key="3">
    <source>
        <dbReference type="ARBA" id="ARBA00007069"/>
    </source>
</evidence>
<dbReference type="PROSITE" id="PS50928">
    <property type="entry name" value="ABC_TM1"/>
    <property type="match status" value="1"/>
</dbReference>
<comment type="function">
    <text evidence="1 11">Part of the binding-protein-dependent transport system for molybdenum; probably responsible for the translocation of the substrate across the membrane.</text>
</comment>
<evidence type="ECO:0000256" key="4">
    <source>
        <dbReference type="ARBA" id="ARBA00022448"/>
    </source>
</evidence>
<organism evidence="13 14">
    <name type="scientific">Campylobacter portucalensis</name>
    <dbReference type="NCBI Taxonomy" id="2608384"/>
    <lineage>
        <taxon>Bacteria</taxon>
        <taxon>Pseudomonadati</taxon>
        <taxon>Campylobacterota</taxon>
        <taxon>Epsilonproteobacteria</taxon>
        <taxon>Campylobacterales</taxon>
        <taxon>Campylobacteraceae</taxon>
        <taxon>Campylobacter</taxon>
    </lineage>
</organism>
<dbReference type="Gene3D" id="1.10.3720.10">
    <property type="entry name" value="MetI-like"/>
    <property type="match status" value="1"/>
</dbReference>
<reference evidence="13 14" key="1">
    <citation type="submission" date="2019-09" db="EMBL/GenBank/DDBJ databases">
        <authorList>
            <person name="Silva M."/>
            <person name="Pereira G."/>
            <person name="Lopes-Da-Costa L."/>
            <person name="Silva E."/>
        </authorList>
    </citation>
    <scope>NUCLEOTIDE SEQUENCE [LARGE SCALE GENOMIC DNA]</scope>
    <source>
        <strain evidence="13 14">FMV-PI01</strain>
    </source>
</reference>
<feature type="transmembrane region" description="Helical" evidence="10">
    <location>
        <begin position="192"/>
        <end position="213"/>
    </location>
</feature>
<keyword evidence="8 10" id="KW-1133">Transmembrane helix</keyword>
<evidence type="ECO:0000256" key="2">
    <source>
        <dbReference type="ARBA" id="ARBA00004651"/>
    </source>
</evidence>
<comment type="similarity">
    <text evidence="3 11">Belongs to the binding-protein-dependent transport system permease family. CysTW subfamily.</text>
</comment>
<evidence type="ECO:0000256" key="7">
    <source>
        <dbReference type="ARBA" id="ARBA00022692"/>
    </source>
</evidence>
<dbReference type="Pfam" id="PF00528">
    <property type="entry name" value="BPD_transp_1"/>
    <property type="match status" value="1"/>
</dbReference>
<keyword evidence="5 11" id="KW-1003">Cell membrane</keyword>
<evidence type="ECO:0000259" key="12">
    <source>
        <dbReference type="PROSITE" id="PS50928"/>
    </source>
</evidence>
<evidence type="ECO:0000256" key="10">
    <source>
        <dbReference type="RuleBase" id="RU363032"/>
    </source>
</evidence>
<dbReference type="InterPro" id="IPR000515">
    <property type="entry name" value="MetI-like"/>
</dbReference>
<keyword evidence="7 10" id="KW-0812">Transmembrane</keyword>
<dbReference type="GO" id="GO:0005886">
    <property type="term" value="C:plasma membrane"/>
    <property type="evidence" value="ECO:0007669"/>
    <property type="project" value="UniProtKB-SubCell"/>
</dbReference>
<dbReference type="InterPro" id="IPR035906">
    <property type="entry name" value="MetI-like_sf"/>
</dbReference>
<accession>A0A6L5WJP2</accession>
<reference evidence="13 14" key="2">
    <citation type="submission" date="2020-03" db="EMBL/GenBank/DDBJ databases">
        <title>Campylobacter portucalensis sp. nov., a new species of Campylobacter isolated from the reproductive tract of bulls.</title>
        <authorList>
            <person name="Silva M.F."/>
            <person name="Pereira G."/>
            <person name="Carneiro C."/>
            <person name="Hemphill A."/>
            <person name="Mateus L."/>
            <person name="Lopes-Da-Costa L."/>
            <person name="Silva E."/>
        </authorList>
    </citation>
    <scope>NUCLEOTIDE SEQUENCE [LARGE SCALE GENOMIC DNA]</scope>
    <source>
        <strain evidence="13 14">FMV-PI01</strain>
    </source>
</reference>
<dbReference type="PANTHER" id="PTHR30183:SF8">
    <property type="entry name" value="MOLYBDENUM TRANSPORT SYSTEM PERMEASE"/>
    <property type="match status" value="1"/>
</dbReference>
<keyword evidence="9 10" id="KW-0472">Membrane</keyword>
<dbReference type="NCBIfam" id="TIGR02141">
    <property type="entry name" value="modB_ABC"/>
    <property type="match status" value="1"/>
</dbReference>
<evidence type="ECO:0000313" key="13">
    <source>
        <dbReference type="EMBL" id="MSN95961.1"/>
    </source>
</evidence>
<evidence type="ECO:0000256" key="5">
    <source>
        <dbReference type="ARBA" id="ARBA00022475"/>
    </source>
</evidence>
<dbReference type="EMBL" id="VWSJ01000004">
    <property type="protein sequence ID" value="MSN95961.1"/>
    <property type="molecule type" value="Genomic_DNA"/>
</dbReference>
<proteinExistence type="inferred from homology"/>
<protein>
    <recommendedName>
        <fullName evidence="11">Molybdenum transport system permease</fullName>
    </recommendedName>
</protein>
<sequence>MDFTPFMISFKLAFLTTAILFFITIPLAWVLSQSSSKFKPLIQSVCTLPIVVPPTVMGFYILLAFSKNSFLGKFLHDNFGLDLVFSFEGILFASCIYSLPFMFGPLLSGFESLNKNMIEASYLCGKGRLKTITQIALPNIKPSILTAIVITFAHCIGEFGIILMVGGSIEKQTKVASIAVYEFVEILDYKSAHIYSLIMLGMSFLVLFGVYAFNQKQKNKFSEKNDRI</sequence>
<dbReference type="CDD" id="cd06261">
    <property type="entry name" value="TM_PBP2"/>
    <property type="match status" value="1"/>
</dbReference>
<keyword evidence="14" id="KW-1185">Reference proteome</keyword>
<dbReference type="AlphaFoldDB" id="A0A6L5WJP2"/>
<evidence type="ECO:0000256" key="1">
    <source>
        <dbReference type="ARBA" id="ARBA00002949"/>
    </source>
</evidence>
<dbReference type="InterPro" id="IPR011867">
    <property type="entry name" value="ModB_ABC"/>
</dbReference>
<evidence type="ECO:0000313" key="14">
    <source>
        <dbReference type="Proteomes" id="UP000476338"/>
    </source>
</evidence>
<evidence type="ECO:0000256" key="8">
    <source>
        <dbReference type="ARBA" id="ARBA00022989"/>
    </source>
</evidence>
<dbReference type="GO" id="GO:0015098">
    <property type="term" value="F:molybdate ion transmembrane transporter activity"/>
    <property type="evidence" value="ECO:0007669"/>
    <property type="project" value="UniProtKB-UniRule"/>
</dbReference>
<comment type="caution">
    <text evidence="13">The sequence shown here is derived from an EMBL/GenBank/DDBJ whole genome shotgun (WGS) entry which is preliminary data.</text>
</comment>
<feature type="transmembrane region" description="Helical" evidence="10">
    <location>
        <begin position="41"/>
        <end position="63"/>
    </location>
</feature>
<evidence type="ECO:0000256" key="9">
    <source>
        <dbReference type="ARBA" id="ARBA00023136"/>
    </source>
</evidence>
<feature type="transmembrane region" description="Helical" evidence="10">
    <location>
        <begin position="83"/>
        <end position="107"/>
    </location>
</feature>
<gene>
    <name evidence="13" type="primary">modB</name>
    <name evidence="13" type="ORF">F1B92_01915</name>
</gene>
<keyword evidence="6 11" id="KW-0500">Molybdenum</keyword>
<evidence type="ECO:0000256" key="6">
    <source>
        <dbReference type="ARBA" id="ARBA00022505"/>
    </source>
</evidence>
<name>A0A6L5WJP2_9BACT</name>
<evidence type="ECO:0000256" key="11">
    <source>
        <dbReference type="RuleBase" id="RU365097"/>
    </source>
</evidence>
<keyword evidence="4 10" id="KW-0813">Transport</keyword>